<evidence type="ECO:0000313" key="2">
    <source>
        <dbReference type="Proteomes" id="UP001368270"/>
    </source>
</evidence>
<evidence type="ECO:0000313" key="1">
    <source>
        <dbReference type="EMBL" id="MEJ5220141.1"/>
    </source>
</evidence>
<sequence length="411" mass="46093">MKIFYSWQMDAPRKINKNFIHNALLLAVGKLGDDLDIDEAERENIEVDQDTQGVLGSPDVVRVILDKIASSDVVVADVSLVGTGQAQKKHINSNVAIELGYSYGKLGDSAVIKLMNTHYGEATELPFDLRTRRHPVQYSLPPDADKDTISAEQRKLARELTHILKLYLKKGSTKQTAQHQEVSSTNFRGAYWTSDHPIVPAHRPYVRNDTYCGAASVVYTRLIPELELPDISSREAVDATAGLWPLLSEGGCSRSRNRWGAVSHCIANDGDLIGFTQIFKNREIWGVDCYYADLWTSAEDEGEESIRYLPTGAIQREYYRSIASMIDTAQKLGYGDSFTVEMGISGANGLHLAIDRRYFSKFPGPIYEDEVSFRTTFKKGQNIGELMNQFWKMLFDEVGSEVPEELIYSAQ</sequence>
<name>A0ABU8QLD1_9RHOB</name>
<dbReference type="RefSeq" id="WP_339404755.1">
    <property type="nucleotide sequence ID" value="NZ_JBBGAZ010000018.1"/>
</dbReference>
<protein>
    <submittedName>
        <fullName evidence="1">Uncharacterized protein</fullName>
    </submittedName>
</protein>
<organism evidence="1 2">
    <name type="scientific">Cognatishimia coralii</name>
    <dbReference type="NCBI Taxonomy" id="3083254"/>
    <lineage>
        <taxon>Bacteria</taxon>
        <taxon>Pseudomonadati</taxon>
        <taxon>Pseudomonadota</taxon>
        <taxon>Alphaproteobacteria</taxon>
        <taxon>Rhodobacterales</taxon>
        <taxon>Paracoccaceae</taxon>
        <taxon>Cognatishimia</taxon>
    </lineage>
</organism>
<dbReference type="EMBL" id="JBBGAZ010000018">
    <property type="protein sequence ID" value="MEJ5220141.1"/>
    <property type="molecule type" value="Genomic_DNA"/>
</dbReference>
<reference evidence="1 2" key="1">
    <citation type="submission" date="2024-03" db="EMBL/GenBank/DDBJ databases">
        <title>Cognatishimia coralii sp. nov., a marine bacterium isolated from coral surrounding seawater.</title>
        <authorList>
            <person name="Liu X."/>
            <person name="Liu S."/>
            <person name="Sun H."/>
            <person name="Zhang Y."/>
        </authorList>
    </citation>
    <scope>NUCLEOTIDE SEQUENCE [LARGE SCALE GENOMIC DNA]</scope>
    <source>
        <strain evidence="1 2">D5M38</strain>
    </source>
</reference>
<gene>
    <name evidence="1" type="ORF">WG622_17940</name>
</gene>
<accession>A0ABU8QLD1</accession>
<dbReference type="Proteomes" id="UP001368270">
    <property type="component" value="Unassembled WGS sequence"/>
</dbReference>
<keyword evidence="2" id="KW-1185">Reference proteome</keyword>
<proteinExistence type="predicted"/>
<comment type="caution">
    <text evidence="1">The sequence shown here is derived from an EMBL/GenBank/DDBJ whole genome shotgun (WGS) entry which is preliminary data.</text>
</comment>